<evidence type="ECO:0000256" key="1">
    <source>
        <dbReference type="SAM" id="Phobius"/>
    </source>
</evidence>
<keyword evidence="1" id="KW-0472">Membrane</keyword>
<dbReference type="EMBL" id="JAHZIK010000583">
    <property type="protein sequence ID" value="MBW7456455.1"/>
    <property type="molecule type" value="Genomic_DNA"/>
</dbReference>
<accession>A0ABS7C6U6</accession>
<feature type="transmembrane region" description="Helical" evidence="1">
    <location>
        <begin position="12"/>
        <end position="31"/>
    </location>
</feature>
<dbReference type="InterPro" id="IPR043748">
    <property type="entry name" value="DUF5693"/>
</dbReference>
<keyword evidence="1" id="KW-1133">Transmembrane helix</keyword>
<keyword evidence="1" id="KW-0812">Transmembrane</keyword>
<reference evidence="2 3" key="1">
    <citation type="submission" date="2021-07" db="EMBL/GenBank/DDBJ databases">
        <title>Paenibacillus radiodurans sp. nov., isolated from the southeastern edge of Tengger Desert.</title>
        <authorList>
            <person name="Zhang G."/>
        </authorList>
    </citation>
    <scope>NUCLEOTIDE SEQUENCE [LARGE SCALE GENOMIC DNA]</scope>
    <source>
        <strain evidence="2 3">CCM 7311</strain>
    </source>
</reference>
<evidence type="ECO:0000313" key="2">
    <source>
        <dbReference type="EMBL" id="MBW7456455.1"/>
    </source>
</evidence>
<protein>
    <recommendedName>
        <fullName evidence="4">FUSC family protein</fullName>
    </recommendedName>
</protein>
<evidence type="ECO:0000313" key="3">
    <source>
        <dbReference type="Proteomes" id="UP001519887"/>
    </source>
</evidence>
<gene>
    <name evidence="2" type="ORF">K0U00_20680</name>
</gene>
<comment type="caution">
    <text evidence="2">The sequence shown here is derived from an EMBL/GenBank/DDBJ whole genome shotgun (WGS) entry which is preliminary data.</text>
</comment>
<dbReference type="Pfam" id="PF18949">
    <property type="entry name" value="DUF5693"/>
    <property type="match status" value="1"/>
</dbReference>
<name>A0ABS7C6U6_9BACL</name>
<keyword evidence="3" id="KW-1185">Reference proteome</keyword>
<sequence length="80" mass="8538">ACLLAYRNRGAIVLPVAAIGLCSMMNTFTHIHSPLAVSLTRSWTGALIGGILGLVVYIAMFSRSAQQHRSKKAALEGNKL</sequence>
<dbReference type="Proteomes" id="UP001519887">
    <property type="component" value="Unassembled WGS sequence"/>
</dbReference>
<feature type="transmembrane region" description="Helical" evidence="1">
    <location>
        <begin position="43"/>
        <end position="62"/>
    </location>
</feature>
<organism evidence="2 3">
    <name type="scientific">Paenibacillus sepulcri</name>
    <dbReference type="NCBI Taxonomy" id="359917"/>
    <lineage>
        <taxon>Bacteria</taxon>
        <taxon>Bacillati</taxon>
        <taxon>Bacillota</taxon>
        <taxon>Bacilli</taxon>
        <taxon>Bacillales</taxon>
        <taxon>Paenibacillaceae</taxon>
        <taxon>Paenibacillus</taxon>
    </lineage>
</organism>
<feature type="non-terminal residue" evidence="2">
    <location>
        <position position="1"/>
    </location>
</feature>
<proteinExistence type="predicted"/>
<evidence type="ECO:0008006" key="4">
    <source>
        <dbReference type="Google" id="ProtNLM"/>
    </source>
</evidence>